<name>A0ABY9AKZ5_PARCI</name>
<gene>
    <name evidence="1" type="ORF">QRO08_16310</name>
</gene>
<protein>
    <submittedName>
        <fullName evidence="1">Uncharacterized protein</fullName>
    </submittedName>
</protein>
<evidence type="ECO:0000313" key="2">
    <source>
        <dbReference type="Proteomes" id="UP001242732"/>
    </source>
</evidence>
<organism evidence="1 2">
    <name type="scientific">Paracidovorax citrulli</name>
    <name type="common">Acidovorax citrulli</name>
    <dbReference type="NCBI Taxonomy" id="80869"/>
    <lineage>
        <taxon>Bacteria</taxon>
        <taxon>Pseudomonadati</taxon>
        <taxon>Pseudomonadota</taxon>
        <taxon>Betaproteobacteria</taxon>
        <taxon>Burkholderiales</taxon>
        <taxon>Comamonadaceae</taxon>
        <taxon>Paracidovorax</taxon>
    </lineage>
</organism>
<dbReference type="GeneID" id="79793276"/>
<proteinExistence type="predicted"/>
<keyword evidence="2" id="KW-1185">Reference proteome</keyword>
<dbReference type="EMBL" id="CP127363">
    <property type="protein sequence ID" value="WIY47392.1"/>
    <property type="molecule type" value="Genomic_DNA"/>
</dbReference>
<sequence>MPDDFVLPYRDPEGKNFVLIGPSCFGPVPTFLRTVADVLWTLEQYRADRCDGGITAWQRLSPMEPWQPITAA</sequence>
<dbReference type="Proteomes" id="UP001242732">
    <property type="component" value="Chromosome"/>
</dbReference>
<dbReference type="RefSeq" id="WP_017438169.1">
    <property type="nucleotide sequence ID" value="NZ_CP023687.1"/>
</dbReference>
<reference evidence="1 2" key="1">
    <citation type="submission" date="2023-06" db="EMBL/GenBank/DDBJ databases">
        <authorList>
            <person name="Ham H."/>
            <person name="Park D.S."/>
        </authorList>
    </citation>
    <scope>NUCLEOTIDE SEQUENCE [LARGE SCALE GENOMIC DNA]</scope>
    <source>
        <strain evidence="1 2">KACC 17005</strain>
    </source>
</reference>
<evidence type="ECO:0000313" key="1">
    <source>
        <dbReference type="EMBL" id="WIY47392.1"/>
    </source>
</evidence>
<accession>A0ABY9AKZ5</accession>